<protein>
    <recommendedName>
        <fullName evidence="3">NB-ARC domain-containing protein</fullName>
    </recommendedName>
</protein>
<accession>A0A2N9FDU6</accession>
<keyword evidence="1" id="KW-0611">Plant defense</keyword>
<evidence type="ECO:0000256" key="1">
    <source>
        <dbReference type="ARBA" id="ARBA00022821"/>
    </source>
</evidence>
<dbReference type="PANTHER" id="PTHR33463">
    <property type="entry name" value="NB-ARC DOMAIN-CONTAINING PROTEIN-RELATED"/>
    <property type="match status" value="1"/>
</dbReference>
<evidence type="ECO:0000259" key="3">
    <source>
        <dbReference type="Pfam" id="PF00931"/>
    </source>
</evidence>
<dbReference type="EMBL" id="OIVN01000753">
    <property type="protein sequence ID" value="SPC85049.1"/>
    <property type="molecule type" value="Genomic_DNA"/>
</dbReference>
<evidence type="ECO:0000313" key="4">
    <source>
        <dbReference type="EMBL" id="SPC85049.1"/>
    </source>
</evidence>
<gene>
    <name evidence="4" type="ORF">FSB_LOCUS12931</name>
</gene>
<feature type="coiled-coil region" evidence="2">
    <location>
        <begin position="37"/>
        <end position="71"/>
    </location>
</feature>
<dbReference type="InterPro" id="IPR050905">
    <property type="entry name" value="Plant_NBS-LRR"/>
</dbReference>
<dbReference type="PRINTS" id="PR00364">
    <property type="entry name" value="DISEASERSIST"/>
</dbReference>
<keyword evidence="2" id="KW-0175">Coiled coil</keyword>
<name>A0A2N9FDU6_FAGSY</name>
<dbReference type="GO" id="GO:0043531">
    <property type="term" value="F:ADP binding"/>
    <property type="evidence" value="ECO:0007669"/>
    <property type="project" value="InterPro"/>
</dbReference>
<dbReference type="PANTHER" id="PTHR33463:SF198">
    <property type="entry name" value="RPP4C3"/>
    <property type="match status" value="1"/>
</dbReference>
<dbReference type="Pfam" id="PF00931">
    <property type="entry name" value="NB-ARC"/>
    <property type="match status" value="1"/>
</dbReference>
<reference evidence="4" key="1">
    <citation type="submission" date="2018-02" db="EMBL/GenBank/DDBJ databases">
        <authorList>
            <person name="Cohen D.B."/>
            <person name="Kent A.D."/>
        </authorList>
    </citation>
    <scope>NUCLEOTIDE SEQUENCE</scope>
</reference>
<sequence length="227" mass="26029">MEIVTMPFQVIFEKIVDYTIGVVAHQMGYLIYYRSNVDNLKTDVNKLKDARQRVDDKVKAARNNVEEIEADVSRWLTSVEEITTEDIVCLYEGVTPIPTKGFEDFESRKSILEGIMKALKDDNIHAIGVCGMGGLGKTMLVGKVATQAMEEKLFERMVTVVVSQTPNLKQIQKDIAKELELKFDDEDTNFEKAHLLRERLKKEKILVIVDDIWKKLDLEGSWNLFWG</sequence>
<feature type="domain" description="NB-ARC" evidence="3">
    <location>
        <begin position="111"/>
        <end position="219"/>
    </location>
</feature>
<dbReference type="InterPro" id="IPR027417">
    <property type="entry name" value="P-loop_NTPase"/>
</dbReference>
<dbReference type="InterPro" id="IPR002182">
    <property type="entry name" value="NB-ARC"/>
</dbReference>
<evidence type="ECO:0000256" key="2">
    <source>
        <dbReference type="SAM" id="Coils"/>
    </source>
</evidence>
<dbReference type="SUPFAM" id="SSF52540">
    <property type="entry name" value="P-loop containing nucleoside triphosphate hydrolases"/>
    <property type="match status" value="1"/>
</dbReference>
<proteinExistence type="predicted"/>
<dbReference type="Gene3D" id="3.40.50.300">
    <property type="entry name" value="P-loop containing nucleotide triphosphate hydrolases"/>
    <property type="match status" value="1"/>
</dbReference>
<dbReference type="AlphaFoldDB" id="A0A2N9FDU6"/>
<organism evidence="4">
    <name type="scientific">Fagus sylvatica</name>
    <name type="common">Beechnut</name>
    <dbReference type="NCBI Taxonomy" id="28930"/>
    <lineage>
        <taxon>Eukaryota</taxon>
        <taxon>Viridiplantae</taxon>
        <taxon>Streptophyta</taxon>
        <taxon>Embryophyta</taxon>
        <taxon>Tracheophyta</taxon>
        <taxon>Spermatophyta</taxon>
        <taxon>Magnoliopsida</taxon>
        <taxon>eudicotyledons</taxon>
        <taxon>Gunneridae</taxon>
        <taxon>Pentapetalae</taxon>
        <taxon>rosids</taxon>
        <taxon>fabids</taxon>
        <taxon>Fagales</taxon>
        <taxon>Fagaceae</taxon>
        <taxon>Fagus</taxon>
    </lineage>
</organism>